<dbReference type="GO" id="GO:0016787">
    <property type="term" value="F:hydrolase activity"/>
    <property type="evidence" value="ECO:0007669"/>
    <property type="project" value="UniProtKB-KW"/>
</dbReference>
<dbReference type="Pfam" id="PF00270">
    <property type="entry name" value="DEAD"/>
    <property type="match status" value="1"/>
</dbReference>
<dbReference type="STRING" id="1423781.FD06_GL000590"/>
<dbReference type="GO" id="GO:0043590">
    <property type="term" value="C:bacterial nucleoid"/>
    <property type="evidence" value="ECO:0007669"/>
    <property type="project" value="TreeGrafter"/>
</dbReference>
<keyword evidence="2" id="KW-0378">Hydrolase</keyword>
<evidence type="ECO:0000256" key="2">
    <source>
        <dbReference type="ARBA" id="ARBA00022801"/>
    </source>
</evidence>
<dbReference type="Proteomes" id="UP000052012">
    <property type="component" value="Unassembled WGS sequence"/>
</dbReference>
<dbReference type="GO" id="GO:0005524">
    <property type="term" value="F:ATP binding"/>
    <property type="evidence" value="ECO:0007669"/>
    <property type="project" value="UniProtKB-KW"/>
</dbReference>
<keyword evidence="1" id="KW-0547">Nucleotide-binding</keyword>
<evidence type="ECO:0000256" key="1">
    <source>
        <dbReference type="ARBA" id="ARBA00022741"/>
    </source>
</evidence>
<evidence type="ECO:0000256" key="3">
    <source>
        <dbReference type="ARBA" id="ARBA00022806"/>
    </source>
</evidence>
<dbReference type="InterPro" id="IPR011545">
    <property type="entry name" value="DEAD/DEAH_box_helicase_dom"/>
</dbReference>
<dbReference type="InterPro" id="IPR014001">
    <property type="entry name" value="Helicase_ATP-bd"/>
</dbReference>
<evidence type="ECO:0000259" key="5">
    <source>
        <dbReference type="PROSITE" id="PS51192"/>
    </source>
</evidence>
<dbReference type="GO" id="GO:0005737">
    <property type="term" value="C:cytoplasm"/>
    <property type="evidence" value="ECO:0007669"/>
    <property type="project" value="TreeGrafter"/>
</dbReference>
<keyword evidence="4" id="KW-0067">ATP-binding</keyword>
<dbReference type="RefSeq" id="WP_056966881.1">
    <property type="nucleotide sequence ID" value="NZ_AYYQ01000035.1"/>
</dbReference>
<dbReference type="CDD" id="cd17920">
    <property type="entry name" value="DEXHc_RecQ"/>
    <property type="match status" value="1"/>
</dbReference>
<gene>
    <name evidence="7" type="ORF">FD06_GL000590</name>
</gene>
<dbReference type="SMART" id="SM00490">
    <property type="entry name" value="HELICc"/>
    <property type="match status" value="1"/>
</dbReference>
<keyword evidence="8" id="KW-1185">Reference proteome</keyword>
<dbReference type="PANTHER" id="PTHR13710">
    <property type="entry name" value="DNA HELICASE RECQ FAMILY MEMBER"/>
    <property type="match status" value="1"/>
</dbReference>
<dbReference type="Pfam" id="PF00271">
    <property type="entry name" value="Helicase_C"/>
    <property type="match status" value="1"/>
</dbReference>
<name>A0A0R2AL05_9LACO</name>
<dbReference type="SMART" id="SM00487">
    <property type="entry name" value="DEXDc"/>
    <property type="match status" value="1"/>
</dbReference>
<keyword evidence="3" id="KW-0347">Helicase</keyword>
<evidence type="ECO:0008006" key="9">
    <source>
        <dbReference type="Google" id="ProtNLM"/>
    </source>
</evidence>
<dbReference type="Gene3D" id="3.40.50.300">
    <property type="entry name" value="P-loop containing nucleotide triphosphate hydrolases"/>
    <property type="match status" value="2"/>
</dbReference>
<evidence type="ECO:0000313" key="8">
    <source>
        <dbReference type="Proteomes" id="UP000052012"/>
    </source>
</evidence>
<dbReference type="PATRIC" id="fig|1423781.4.peg.603"/>
<dbReference type="GO" id="GO:0030894">
    <property type="term" value="C:replisome"/>
    <property type="evidence" value="ECO:0007669"/>
    <property type="project" value="TreeGrafter"/>
</dbReference>
<dbReference type="EMBL" id="AYYQ01000035">
    <property type="protein sequence ID" value="KRM67870.1"/>
    <property type="molecule type" value="Genomic_DNA"/>
</dbReference>
<protein>
    <recommendedName>
        <fullName evidence="9">ATP-dependent DNA helicase RecQ</fullName>
    </recommendedName>
</protein>
<dbReference type="PANTHER" id="PTHR13710:SF84">
    <property type="entry name" value="ATP-DEPENDENT DNA HELICASE RECS-RELATED"/>
    <property type="match status" value="1"/>
</dbReference>
<dbReference type="GO" id="GO:0006310">
    <property type="term" value="P:DNA recombination"/>
    <property type="evidence" value="ECO:0007669"/>
    <property type="project" value="InterPro"/>
</dbReference>
<dbReference type="GO" id="GO:0003676">
    <property type="term" value="F:nucleic acid binding"/>
    <property type="evidence" value="ECO:0007669"/>
    <property type="project" value="InterPro"/>
</dbReference>
<dbReference type="SUPFAM" id="SSF52540">
    <property type="entry name" value="P-loop containing nucleoside triphosphate hydrolases"/>
    <property type="match status" value="1"/>
</dbReference>
<dbReference type="NCBIfam" id="TIGR00614">
    <property type="entry name" value="recQ_fam"/>
    <property type="match status" value="1"/>
</dbReference>
<accession>A0A0R2AL05</accession>
<dbReference type="InterPro" id="IPR027417">
    <property type="entry name" value="P-loop_NTPase"/>
</dbReference>
<dbReference type="AlphaFoldDB" id="A0A0R2AL05"/>
<dbReference type="PROSITE" id="PS51192">
    <property type="entry name" value="HELICASE_ATP_BIND_1"/>
    <property type="match status" value="1"/>
</dbReference>
<evidence type="ECO:0000259" key="6">
    <source>
        <dbReference type="PROSITE" id="PS51194"/>
    </source>
</evidence>
<comment type="caution">
    <text evidence="7">The sequence shown here is derived from an EMBL/GenBank/DDBJ whole genome shotgun (WGS) entry which is preliminary data.</text>
</comment>
<reference evidence="7 8" key="1">
    <citation type="journal article" date="2015" name="Genome Announc.">
        <title>Expanding the biotechnology potential of lactobacilli through comparative genomics of 213 strains and associated genera.</title>
        <authorList>
            <person name="Sun Z."/>
            <person name="Harris H.M."/>
            <person name="McCann A."/>
            <person name="Guo C."/>
            <person name="Argimon S."/>
            <person name="Zhang W."/>
            <person name="Yang X."/>
            <person name="Jeffery I.B."/>
            <person name="Cooney J.C."/>
            <person name="Kagawa T.F."/>
            <person name="Liu W."/>
            <person name="Song Y."/>
            <person name="Salvetti E."/>
            <person name="Wrobel A."/>
            <person name="Rasinkangas P."/>
            <person name="Parkhill J."/>
            <person name="Rea M.C."/>
            <person name="O'Sullivan O."/>
            <person name="Ritari J."/>
            <person name="Douillard F.P."/>
            <person name="Paul Ross R."/>
            <person name="Yang R."/>
            <person name="Briner A.E."/>
            <person name="Felis G.E."/>
            <person name="de Vos W.M."/>
            <person name="Barrangou R."/>
            <person name="Klaenhammer T.R."/>
            <person name="Caufield P.W."/>
            <person name="Cui Y."/>
            <person name="Zhang H."/>
            <person name="O'Toole P.W."/>
        </authorList>
    </citation>
    <scope>NUCLEOTIDE SEQUENCE [LARGE SCALE GENOMIC DNA]</scope>
    <source>
        <strain evidence="7 8">DSM 23829</strain>
    </source>
</reference>
<feature type="domain" description="Helicase ATP-binding" evidence="5">
    <location>
        <begin position="30"/>
        <end position="197"/>
    </location>
</feature>
<dbReference type="GO" id="GO:0006281">
    <property type="term" value="P:DNA repair"/>
    <property type="evidence" value="ECO:0007669"/>
    <property type="project" value="TreeGrafter"/>
</dbReference>
<feature type="domain" description="Helicase C-terminal" evidence="6">
    <location>
        <begin position="226"/>
        <end position="378"/>
    </location>
</feature>
<dbReference type="PROSITE" id="PS51194">
    <property type="entry name" value="HELICASE_CTER"/>
    <property type="match status" value="1"/>
</dbReference>
<dbReference type="InterPro" id="IPR001650">
    <property type="entry name" value="Helicase_C-like"/>
</dbReference>
<proteinExistence type="predicted"/>
<sequence length="487" mass="56462">MNDNQAERLRFILKKHFGYDSFKPGQLAVLNALLEDKNVMAILPTGAGKTLIYQIYGLIKPNAVLIISPLISLMQDQVSRMQYLGHKNVIAFNSTLGKNEKLFVMKNIKKYKYIFISPEMLSDQYVQKCLKKIKIDLFVVDEAHCISQWGIDFRPEYLDLSMSIKALKVKQVLMLTATASKKTRKDTIDKLSLNHDRTEIISNSVNRSNIYLSVQKFLNDTDKQIYLLKLISSLQGPGIVYFSSKKIANQMSELIKQKTLLRVEPYHSEVNDDDRYRIQHQFMNDKIDLVCATSAFGMGIDKNNIRYVIHYHLPTTLEDYMQEIGRAGRDGKQSIAFMLYQDSDINLSRRLALKNVPDDDEINFFFSNYAKINVTKHSDDKIKLLNFYYSKGYSKNYVLDTFRNLTYSKIESLNVLHDYVSVNGCLRKYLLRHFDESFDNHNDKCCSMNSAVNLKFLGLLRKNISKSSQNKSNWRDIINSLFYNVNM</sequence>
<dbReference type="OrthoDB" id="9763310at2"/>
<dbReference type="GO" id="GO:0009378">
    <property type="term" value="F:four-way junction helicase activity"/>
    <property type="evidence" value="ECO:0007669"/>
    <property type="project" value="TreeGrafter"/>
</dbReference>
<dbReference type="InterPro" id="IPR004589">
    <property type="entry name" value="DNA_helicase_ATP-dep_RecQ"/>
</dbReference>
<evidence type="ECO:0000313" key="7">
    <source>
        <dbReference type="EMBL" id="KRM67870.1"/>
    </source>
</evidence>
<organism evidence="7 8">
    <name type="scientific">Apilactobacillus ozensis DSM 23829 = JCM 17196</name>
    <dbReference type="NCBI Taxonomy" id="1423781"/>
    <lineage>
        <taxon>Bacteria</taxon>
        <taxon>Bacillati</taxon>
        <taxon>Bacillota</taxon>
        <taxon>Bacilli</taxon>
        <taxon>Lactobacillales</taxon>
        <taxon>Lactobacillaceae</taxon>
        <taxon>Apilactobacillus</taxon>
    </lineage>
</organism>
<dbReference type="GO" id="GO:0043138">
    <property type="term" value="F:3'-5' DNA helicase activity"/>
    <property type="evidence" value="ECO:0007669"/>
    <property type="project" value="TreeGrafter"/>
</dbReference>
<evidence type="ECO:0000256" key="4">
    <source>
        <dbReference type="ARBA" id="ARBA00022840"/>
    </source>
</evidence>